<dbReference type="AlphaFoldDB" id="A0AAN4Z7N6"/>
<dbReference type="CDD" id="cd02205">
    <property type="entry name" value="CBS_pair_SF"/>
    <property type="match status" value="1"/>
</dbReference>
<dbReference type="PANTHER" id="PTHR13780">
    <property type="entry name" value="AMP-ACTIVATED PROTEIN KINASE, GAMMA REGULATORY SUBUNIT"/>
    <property type="match status" value="1"/>
</dbReference>
<dbReference type="InterPro" id="IPR000644">
    <property type="entry name" value="CBS_dom"/>
</dbReference>
<feature type="domain" description="CBS" evidence="7">
    <location>
        <begin position="344"/>
        <end position="402"/>
    </location>
</feature>
<evidence type="ECO:0000256" key="6">
    <source>
        <dbReference type="SAM" id="MobiDB-lite"/>
    </source>
</evidence>
<evidence type="ECO:0000259" key="7">
    <source>
        <dbReference type="PROSITE" id="PS51371"/>
    </source>
</evidence>
<protein>
    <recommendedName>
        <fullName evidence="7">CBS domain-containing protein</fullName>
    </recommendedName>
</protein>
<organism evidence="8 9">
    <name type="scientific">Pristionchus mayeri</name>
    <dbReference type="NCBI Taxonomy" id="1317129"/>
    <lineage>
        <taxon>Eukaryota</taxon>
        <taxon>Metazoa</taxon>
        <taxon>Ecdysozoa</taxon>
        <taxon>Nematoda</taxon>
        <taxon>Chromadorea</taxon>
        <taxon>Rhabditida</taxon>
        <taxon>Rhabditina</taxon>
        <taxon>Diplogasteromorpha</taxon>
        <taxon>Diplogasteroidea</taxon>
        <taxon>Neodiplogasteridae</taxon>
        <taxon>Pristionchus</taxon>
    </lineage>
</organism>
<evidence type="ECO:0000256" key="1">
    <source>
        <dbReference type="ARBA" id="ARBA00006750"/>
    </source>
</evidence>
<feature type="non-terminal residue" evidence="8">
    <location>
        <position position="1"/>
    </location>
</feature>
<dbReference type="GO" id="GO:0031588">
    <property type="term" value="C:nucleotide-activated protein kinase complex"/>
    <property type="evidence" value="ECO:0007669"/>
    <property type="project" value="TreeGrafter"/>
</dbReference>
<dbReference type="SUPFAM" id="SSF54631">
    <property type="entry name" value="CBS-domain pair"/>
    <property type="match status" value="2"/>
</dbReference>
<feature type="compositionally biased region" description="Low complexity" evidence="6">
    <location>
        <begin position="76"/>
        <end position="87"/>
    </location>
</feature>
<keyword evidence="3 5" id="KW-0129">CBS domain</keyword>
<comment type="similarity">
    <text evidence="1">Belongs to the 5'-AMP-activated protein kinase gamma subunit family.</text>
</comment>
<feature type="compositionally biased region" description="Low complexity" evidence="6">
    <location>
        <begin position="58"/>
        <end position="68"/>
    </location>
</feature>
<dbReference type="GO" id="GO:0019887">
    <property type="term" value="F:protein kinase regulator activity"/>
    <property type="evidence" value="ECO:0007669"/>
    <property type="project" value="TreeGrafter"/>
</dbReference>
<sequence length="479" mass="52588">QGMLETPKPFNVYHTPSASDFSCEPQPISGRRTSFGAFMRTRKLSAAAKTNPVVVAASVSSSRTTSSSEESRKTSAESQLGSSVENGENGGSPIACLATEMLHVAVDMNDEDDDQFFPSSLSPRPLVQRRMSIPESVFLSADYAILRHSSFDEDSRFELVTAFDRNADPYRRYMQSLTCYDLAPTHGAVVMMDGDLKVHKALTALSQSGHSCAIVTNMERGNTVLTISDCLRAIQMAADGESRVAEETLSQFMADQNRKRWITSNVNTSVWDAARLLVLNRVHRLPILQCELGDVLAGSRSDDVLYILTLKNIFIETVLKLNDPKLELGPHVKQRSLSEAKVGTWKNIFTLSNKATCGEAINMFFEKSISCIPIVDEGKRVIGLLSKADIMAELIGHPTNYLEILDLPVSSVMSSASCTSSHGSPSMSILDTISLLVSSDRPSLCIIDFDRRPVAIVSYSDLMDYIQNYAEVHHKATIA</sequence>
<evidence type="ECO:0000256" key="5">
    <source>
        <dbReference type="PROSITE-ProRule" id="PRU00703"/>
    </source>
</evidence>
<proteinExistence type="inferred from homology"/>
<evidence type="ECO:0000313" key="9">
    <source>
        <dbReference type="Proteomes" id="UP001328107"/>
    </source>
</evidence>
<evidence type="ECO:0000313" key="8">
    <source>
        <dbReference type="EMBL" id="GMR31995.1"/>
    </source>
</evidence>
<dbReference type="PROSITE" id="PS51371">
    <property type="entry name" value="CBS"/>
    <property type="match status" value="1"/>
</dbReference>
<comment type="subunit">
    <text evidence="4">AMPK is a heterotrimer of an alpha catalytic subunit (PRKAA1 or PRKAA2), a beta (PRKAB1 or PRKAB2) and a gamma non-catalytic subunits (PRKAG1, PRKAG2 or PRKAG3). Interacts with FNIP1 and FNIP2.</text>
</comment>
<dbReference type="InterPro" id="IPR046342">
    <property type="entry name" value="CBS_dom_sf"/>
</dbReference>
<comment type="caution">
    <text evidence="8">The sequence shown here is derived from an EMBL/GenBank/DDBJ whole genome shotgun (WGS) entry which is preliminary data.</text>
</comment>
<evidence type="ECO:0000256" key="3">
    <source>
        <dbReference type="ARBA" id="ARBA00023122"/>
    </source>
</evidence>
<dbReference type="Gene3D" id="3.10.580.10">
    <property type="entry name" value="CBS-domain"/>
    <property type="match status" value="2"/>
</dbReference>
<evidence type="ECO:0000256" key="4">
    <source>
        <dbReference type="ARBA" id="ARBA00025878"/>
    </source>
</evidence>
<keyword evidence="9" id="KW-1185">Reference proteome</keyword>
<gene>
    <name evidence="8" type="ORF">PMAYCL1PPCAC_02190</name>
</gene>
<feature type="region of interest" description="Disordered" evidence="6">
    <location>
        <begin position="58"/>
        <end position="92"/>
    </location>
</feature>
<dbReference type="Pfam" id="PF00571">
    <property type="entry name" value="CBS"/>
    <property type="match status" value="1"/>
</dbReference>
<dbReference type="EMBL" id="BTRK01000001">
    <property type="protein sequence ID" value="GMR31995.1"/>
    <property type="molecule type" value="Genomic_DNA"/>
</dbReference>
<dbReference type="GO" id="GO:0019901">
    <property type="term" value="F:protein kinase binding"/>
    <property type="evidence" value="ECO:0007669"/>
    <property type="project" value="TreeGrafter"/>
</dbReference>
<dbReference type="GO" id="GO:0005737">
    <property type="term" value="C:cytoplasm"/>
    <property type="evidence" value="ECO:0007669"/>
    <property type="project" value="TreeGrafter"/>
</dbReference>
<dbReference type="GO" id="GO:0005634">
    <property type="term" value="C:nucleus"/>
    <property type="evidence" value="ECO:0007669"/>
    <property type="project" value="TreeGrafter"/>
</dbReference>
<dbReference type="InterPro" id="IPR050511">
    <property type="entry name" value="AMPK_gamma/SDS23_families"/>
</dbReference>
<keyword evidence="2" id="KW-0677">Repeat</keyword>
<name>A0AAN4Z7N6_9BILA</name>
<dbReference type="Proteomes" id="UP001328107">
    <property type="component" value="Unassembled WGS sequence"/>
</dbReference>
<evidence type="ECO:0000256" key="2">
    <source>
        <dbReference type="ARBA" id="ARBA00022737"/>
    </source>
</evidence>
<dbReference type="SMART" id="SM00116">
    <property type="entry name" value="CBS"/>
    <property type="match status" value="4"/>
</dbReference>
<dbReference type="PANTHER" id="PTHR13780:SF32">
    <property type="entry name" value="CBS DOMAIN-CONTAINING PROTEIN"/>
    <property type="match status" value="1"/>
</dbReference>
<reference evidence="9" key="1">
    <citation type="submission" date="2022-10" db="EMBL/GenBank/DDBJ databases">
        <title>Genome assembly of Pristionchus species.</title>
        <authorList>
            <person name="Yoshida K."/>
            <person name="Sommer R.J."/>
        </authorList>
    </citation>
    <scope>NUCLEOTIDE SEQUENCE [LARGE SCALE GENOMIC DNA]</scope>
    <source>
        <strain evidence="9">RS5460</strain>
    </source>
</reference>
<dbReference type="GO" id="GO:0016208">
    <property type="term" value="F:AMP binding"/>
    <property type="evidence" value="ECO:0007669"/>
    <property type="project" value="TreeGrafter"/>
</dbReference>
<accession>A0AAN4Z7N6</accession>